<feature type="transmembrane region" description="Helical" evidence="6">
    <location>
        <begin position="33"/>
        <end position="51"/>
    </location>
</feature>
<feature type="transmembrane region" description="Helical" evidence="6">
    <location>
        <begin position="242"/>
        <end position="261"/>
    </location>
</feature>
<dbReference type="PANTHER" id="PTHR32322">
    <property type="entry name" value="INNER MEMBRANE TRANSPORTER"/>
    <property type="match status" value="1"/>
</dbReference>
<feature type="transmembrane region" description="Helical" evidence="6">
    <location>
        <begin position="7"/>
        <end position="27"/>
    </location>
</feature>
<feature type="transmembrane region" description="Helical" evidence="6">
    <location>
        <begin position="58"/>
        <end position="80"/>
    </location>
</feature>
<dbReference type="Proteomes" id="UP000307380">
    <property type="component" value="Unassembled WGS sequence"/>
</dbReference>
<accession>A0A4S4FXW5</accession>
<dbReference type="PANTHER" id="PTHR32322:SF9">
    <property type="entry name" value="AMINO-ACID METABOLITE EFFLUX PUMP-RELATED"/>
    <property type="match status" value="1"/>
</dbReference>
<dbReference type="SUPFAM" id="SSF103481">
    <property type="entry name" value="Multidrug resistance efflux transporter EmrE"/>
    <property type="match status" value="2"/>
</dbReference>
<keyword evidence="5 6" id="KW-0472">Membrane</keyword>
<dbReference type="InterPro" id="IPR050638">
    <property type="entry name" value="AA-Vitamin_Transporters"/>
</dbReference>
<dbReference type="InterPro" id="IPR000620">
    <property type="entry name" value="EamA_dom"/>
</dbReference>
<evidence type="ECO:0000256" key="3">
    <source>
        <dbReference type="ARBA" id="ARBA00022692"/>
    </source>
</evidence>
<evidence type="ECO:0000256" key="1">
    <source>
        <dbReference type="ARBA" id="ARBA00004141"/>
    </source>
</evidence>
<keyword evidence="4 6" id="KW-1133">Transmembrane helix</keyword>
<evidence type="ECO:0000256" key="4">
    <source>
        <dbReference type="ARBA" id="ARBA00022989"/>
    </source>
</evidence>
<comment type="subcellular location">
    <subcellularLocation>
        <location evidence="1">Membrane</location>
        <topology evidence="1">Multi-pass membrane protein</topology>
    </subcellularLocation>
</comment>
<evidence type="ECO:0000313" key="9">
    <source>
        <dbReference type="Proteomes" id="UP000307380"/>
    </source>
</evidence>
<dbReference type="OrthoDB" id="9812521at2"/>
<feature type="transmembrane region" description="Helical" evidence="6">
    <location>
        <begin position="143"/>
        <end position="163"/>
    </location>
</feature>
<feature type="transmembrane region" description="Helical" evidence="6">
    <location>
        <begin position="86"/>
        <end position="108"/>
    </location>
</feature>
<comment type="similarity">
    <text evidence="2">Belongs to the EamA transporter family.</text>
</comment>
<keyword evidence="9" id="KW-1185">Reference proteome</keyword>
<feature type="transmembrane region" description="Helical" evidence="6">
    <location>
        <begin position="120"/>
        <end position="137"/>
    </location>
</feature>
<evidence type="ECO:0000259" key="7">
    <source>
        <dbReference type="Pfam" id="PF00892"/>
    </source>
</evidence>
<dbReference type="GO" id="GO:0016020">
    <property type="term" value="C:membrane"/>
    <property type="evidence" value="ECO:0007669"/>
    <property type="project" value="UniProtKB-SubCell"/>
</dbReference>
<dbReference type="RefSeq" id="WP_136422846.1">
    <property type="nucleotide sequence ID" value="NZ_SSSN01000003.1"/>
</dbReference>
<evidence type="ECO:0000256" key="5">
    <source>
        <dbReference type="ARBA" id="ARBA00023136"/>
    </source>
</evidence>
<proteinExistence type="inferred from homology"/>
<protein>
    <submittedName>
        <fullName evidence="8">EamA family transporter</fullName>
    </submittedName>
</protein>
<feature type="transmembrane region" description="Helical" evidence="6">
    <location>
        <begin position="175"/>
        <end position="194"/>
    </location>
</feature>
<feature type="domain" description="EamA" evidence="7">
    <location>
        <begin position="149"/>
        <end position="284"/>
    </location>
</feature>
<evidence type="ECO:0000313" key="8">
    <source>
        <dbReference type="EMBL" id="THG35434.1"/>
    </source>
</evidence>
<sequence>MKPSHTALACLVGVIWGVNFVFIDLGLRDTLPLLLVALRFLLVAIPLVFFVRRPDVPWRIIVGVGLFMSAGQFGCVFTAIHLGLPAGLAAAVLQSQMIFTVLISAVVVRERPTAKQITGIAVGAGGLALVAAGRFGGVEGAAAVLPFVICLAGGLSWGIGNVIARLAPPSNGLGLVVWSALVVPIPMVALSLILDGPAAVAESVTSFGWETWACVAYTAIAASLVGYSIWNSLLSRYPSAAVAPFSLLAPVVALAAGVLILHELPNALELVGAAVLIIGVAVIAVPRWRARRTMTSALR</sequence>
<dbReference type="AlphaFoldDB" id="A0A4S4FXW5"/>
<feature type="transmembrane region" description="Helical" evidence="6">
    <location>
        <begin position="206"/>
        <end position="230"/>
    </location>
</feature>
<gene>
    <name evidence="8" type="ORF">E6C70_05145</name>
</gene>
<dbReference type="Pfam" id="PF00892">
    <property type="entry name" value="EamA"/>
    <property type="match status" value="2"/>
</dbReference>
<dbReference type="InterPro" id="IPR037185">
    <property type="entry name" value="EmrE-like"/>
</dbReference>
<feature type="domain" description="EamA" evidence="7">
    <location>
        <begin position="8"/>
        <end position="130"/>
    </location>
</feature>
<feature type="transmembrane region" description="Helical" evidence="6">
    <location>
        <begin position="267"/>
        <end position="285"/>
    </location>
</feature>
<dbReference type="EMBL" id="SSSN01000003">
    <property type="protein sequence ID" value="THG35434.1"/>
    <property type="molecule type" value="Genomic_DNA"/>
</dbReference>
<reference evidence="8 9" key="1">
    <citation type="submission" date="2019-04" db="EMBL/GenBank/DDBJ databases">
        <authorList>
            <person name="Jiang L."/>
        </authorList>
    </citation>
    <scope>NUCLEOTIDE SEQUENCE [LARGE SCALE GENOMIC DNA]</scope>
    <source>
        <strain evidence="8 9">YIM 131861</strain>
    </source>
</reference>
<evidence type="ECO:0000256" key="2">
    <source>
        <dbReference type="ARBA" id="ARBA00007362"/>
    </source>
</evidence>
<comment type="caution">
    <text evidence="8">The sequence shown here is derived from an EMBL/GenBank/DDBJ whole genome shotgun (WGS) entry which is preliminary data.</text>
</comment>
<evidence type="ECO:0000256" key="6">
    <source>
        <dbReference type="SAM" id="Phobius"/>
    </source>
</evidence>
<keyword evidence="3 6" id="KW-0812">Transmembrane</keyword>
<name>A0A4S4FXW5_9MICO</name>
<organism evidence="8 9">
    <name type="scientific">Orlajensenia flava</name>
    <dbReference type="NCBI Taxonomy" id="2565934"/>
    <lineage>
        <taxon>Bacteria</taxon>
        <taxon>Bacillati</taxon>
        <taxon>Actinomycetota</taxon>
        <taxon>Actinomycetes</taxon>
        <taxon>Micrococcales</taxon>
        <taxon>Microbacteriaceae</taxon>
        <taxon>Orlajensenia</taxon>
    </lineage>
</organism>